<reference evidence="2 3" key="1">
    <citation type="submission" date="2019-08" db="EMBL/GenBank/DDBJ databases">
        <title>Dermacoccus abyssi strain HZAU 226, whole genome Nanopore sequencing project.</title>
        <authorList>
            <person name="Guo A."/>
            <person name="Zhang X."/>
            <person name="Ruan Y."/>
            <person name="Liu W."/>
            <person name="Chen Q."/>
            <person name="Gu L."/>
        </authorList>
    </citation>
    <scope>NUCLEOTIDE SEQUENCE [LARGE SCALE GENOMIC DNA]</scope>
    <source>
        <strain evidence="2 3">HZAU 226</strain>
    </source>
</reference>
<evidence type="ECO:0000256" key="1">
    <source>
        <dbReference type="SAM" id="Phobius"/>
    </source>
</evidence>
<gene>
    <name evidence="2" type="ORF">FV141_01040</name>
</gene>
<sequence>MKMSNSVNASTGFVIGFVLGLLFFHDKGEAWWATVVPAAILGASGALAGYILARDAEKKRADKR</sequence>
<evidence type="ECO:0000313" key="2">
    <source>
        <dbReference type="EMBL" id="QEH92280.1"/>
    </source>
</evidence>
<keyword evidence="1" id="KW-0812">Transmembrane</keyword>
<keyword evidence="3" id="KW-1185">Reference proteome</keyword>
<organism evidence="2 3">
    <name type="scientific">Dermacoccus abyssi</name>
    <dbReference type="NCBI Taxonomy" id="322596"/>
    <lineage>
        <taxon>Bacteria</taxon>
        <taxon>Bacillati</taxon>
        <taxon>Actinomycetota</taxon>
        <taxon>Actinomycetes</taxon>
        <taxon>Micrococcales</taxon>
        <taxon>Dermacoccaceae</taxon>
        <taxon>Dermacoccus</taxon>
    </lineage>
</organism>
<name>A0ABX5Z5S4_9MICO</name>
<feature type="transmembrane region" description="Helical" evidence="1">
    <location>
        <begin position="7"/>
        <end position="24"/>
    </location>
</feature>
<keyword evidence="1" id="KW-1133">Transmembrane helix</keyword>
<feature type="transmembrane region" description="Helical" evidence="1">
    <location>
        <begin position="30"/>
        <end position="53"/>
    </location>
</feature>
<accession>A0ABX5Z5S4</accession>
<dbReference type="Proteomes" id="UP000323565">
    <property type="component" value="Chromosome"/>
</dbReference>
<protein>
    <recommendedName>
        <fullName evidence="4">AtpZ/AtpI family protein</fullName>
    </recommendedName>
</protein>
<evidence type="ECO:0008006" key="4">
    <source>
        <dbReference type="Google" id="ProtNLM"/>
    </source>
</evidence>
<dbReference type="EMBL" id="CP043031">
    <property type="protein sequence ID" value="QEH92280.1"/>
    <property type="molecule type" value="Genomic_DNA"/>
</dbReference>
<keyword evidence="1" id="KW-0472">Membrane</keyword>
<proteinExistence type="predicted"/>
<evidence type="ECO:0000313" key="3">
    <source>
        <dbReference type="Proteomes" id="UP000323565"/>
    </source>
</evidence>